<sequence>MELRLDVLEQRADFPENPAPVKTEIAMGRHGHHDRGYRNTYGRSDDRDPMMTGGPVDCNASPSRLRMAVVLVGLALWSLLALIGYALVDPVLGWIAISAGLLEDGGKSLATAAGVGKEVGNFVDGLNVSGLSGQVIALLRVIARPAIIVFWAIGALTLIAAPVILPRLGRLLGARRH</sequence>
<comment type="caution">
    <text evidence="2">The sequence shown here is derived from an EMBL/GenBank/DDBJ whole genome shotgun (WGS) entry which is preliminary data.</text>
</comment>
<feature type="transmembrane region" description="Helical" evidence="1">
    <location>
        <begin position="148"/>
        <end position="168"/>
    </location>
</feature>
<evidence type="ECO:0000256" key="1">
    <source>
        <dbReference type="SAM" id="Phobius"/>
    </source>
</evidence>
<accession>A0ABP9QXD4</accession>
<organism evidence="2 3">
    <name type="scientific">Modicisalibacter zincidurans</name>
    <dbReference type="NCBI Taxonomy" id="1178777"/>
    <lineage>
        <taxon>Bacteria</taxon>
        <taxon>Pseudomonadati</taxon>
        <taxon>Pseudomonadota</taxon>
        <taxon>Gammaproteobacteria</taxon>
        <taxon>Oceanospirillales</taxon>
        <taxon>Halomonadaceae</taxon>
        <taxon>Modicisalibacter</taxon>
    </lineage>
</organism>
<protein>
    <submittedName>
        <fullName evidence="2">Uncharacterized protein</fullName>
    </submittedName>
</protein>
<proteinExistence type="predicted"/>
<keyword evidence="3" id="KW-1185">Reference proteome</keyword>
<name>A0ABP9QXD4_9GAMM</name>
<feature type="transmembrane region" description="Helical" evidence="1">
    <location>
        <begin position="68"/>
        <end position="88"/>
    </location>
</feature>
<keyword evidence="1" id="KW-0472">Membrane</keyword>
<reference evidence="3" key="1">
    <citation type="journal article" date="2019" name="Int. J. Syst. Evol. Microbiol.">
        <title>The Global Catalogue of Microorganisms (GCM) 10K type strain sequencing project: providing services to taxonomists for standard genome sequencing and annotation.</title>
        <authorList>
            <consortium name="The Broad Institute Genomics Platform"/>
            <consortium name="The Broad Institute Genome Sequencing Center for Infectious Disease"/>
            <person name="Wu L."/>
            <person name="Ma J."/>
        </authorList>
    </citation>
    <scope>NUCLEOTIDE SEQUENCE [LARGE SCALE GENOMIC DNA]</scope>
    <source>
        <strain evidence="3">JCM 18472</strain>
    </source>
</reference>
<dbReference type="Proteomes" id="UP001500074">
    <property type="component" value="Unassembled WGS sequence"/>
</dbReference>
<keyword evidence="1" id="KW-0812">Transmembrane</keyword>
<dbReference type="EMBL" id="BAABKI010000002">
    <property type="protein sequence ID" value="GAA5168989.1"/>
    <property type="molecule type" value="Genomic_DNA"/>
</dbReference>
<gene>
    <name evidence="2" type="ORF">GCM10023342_00040</name>
</gene>
<evidence type="ECO:0000313" key="3">
    <source>
        <dbReference type="Proteomes" id="UP001500074"/>
    </source>
</evidence>
<evidence type="ECO:0000313" key="2">
    <source>
        <dbReference type="EMBL" id="GAA5168989.1"/>
    </source>
</evidence>
<dbReference type="RefSeq" id="WP_201448185.1">
    <property type="nucleotide sequence ID" value="NZ_BAABKI010000002.1"/>
</dbReference>
<keyword evidence="1" id="KW-1133">Transmembrane helix</keyword>